<dbReference type="RefSeq" id="WP_121522578.1">
    <property type="nucleotide sequence ID" value="NZ_RCHR01000003.1"/>
</dbReference>
<dbReference type="InterPro" id="IPR027393">
    <property type="entry name" value="Virus_scaffolding_prot_C"/>
</dbReference>
<dbReference type="AlphaFoldDB" id="A0A498D5N9"/>
<organism evidence="1 2">
    <name type="scientific">Oceanobacillus piezotolerans</name>
    <dbReference type="NCBI Taxonomy" id="2448030"/>
    <lineage>
        <taxon>Bacteria</taxon>
        <taxon>Bacillati</taxon>
        <taxon>Bacillota</taxon>
        <taxon>Bacilli</taxon>
        <taxon>Bacillales</taxon>
        <taxon>Bacillaceae</taxon>
        <taxon>Oceanobacillus</taxon>
    </lineage>
</organism>
<accession>A0A498D5N9</accession>
<protein>
    <recommendedName>
        <fullName evidence="3">IDEAL domain-containing protein</fullName>
    </recommendedName>
</protein>
<proteinExistence type="predicted"/>
<gene>
    <name evidence="1" type="ORF">D8M04_08935</name>
</gene>
<comment type="caution">
    <text evidence="1">The sequence shown here is derived from an EMBL/GenBank/DDBJ whole genome shotgun (WGS) entry which is preliminary data.</text>
</comment>
<sequence>MKKEKLVYRFIRYDGETLTAKREIPYEFSLVAQLVLDELCYRWNKRKLMEEINNTFVKKDRSAFNYYSNLYKEYVWE</sequence>
<reference evidence="1 2" key="1">
    <citation type="submission" date="2018-10" db="EMBL/GenBank/DDBJ databases">
        <title>Oceanobacillus sp. YLB-02 draft genome.</title>
        <authorList>
            <person name="Yu L."/>
        </authorList>
    </citation>
    <scope>NUCLEOTIDE SEQUENCE [LARGE SCALE GENOMIC DNA]</scope>
    <source>
        <strain evidence="1 2">YLB-02</strain>
    </source>
</reference>
<dbReference type="OrthoDB" id="2691639at2"/>
<name>A0A498D5N9_9BACI</name>
<dbReference type="Proteomes" id="UP000270219">
    <property type="component" value="Unassembled WGS sequence"/>
</dbReference>
<keyword evidence="2" id="KW-1185">Reference proteome</keyword>
<evidence type="ECO:0008006" key="3">
    <source>
        <dbReference type="Google" id="ProtNLM"/>
    </source>
</evidence>
<dbReference type="EMBL" id="RCHR01000003">
    <property type="protein sequence ID" value="RLL44989.1"/>
    <property type="molecule type" value="Genomic_DNA"/>
</dbReference>
<evidence type="ECO:0000313" key="1">
    <source>
        <dbReference type="EMBL" id="RLL44989.1"/>
    </source>
</evidence>
<evidence type="ECO:0000313" key="2">
    <source>
        <dbReference type="Proteomes" id="UP000270219"/>
    </source>
</evidence>
<dbReference type="Gene3D" id="4.10.810.10">
    <property type="entry name" value="Virus Scaffolding Protein, Chain A"/>
    <property type="match status" value="1"/>
</dbReference>